<evidence type="ECO:0000256" key="1">
    <source>
        <dbReference type="SAM" id="MobiDB-lite"/>
    </source>
</evidence>
<dbReference type="RefSeq" id="XP_001018751.2">
    <property type="nucleotide sequence ID" value="XM_001018751.2"/>
</dbReference>
<evidence type="ECO:0000313" key="5">
    <source>
        <dbReference type="Proteomes" id="UP000009168"/>
    </source>
</evidence>
<feature type="compositionally biased region" description="Polar residues" evidence="1">
    <location>
        <begin position="3105"/>
        <end position="3115"/>
    </location>
</feature>
<feature type="compositionally biased region" description="Basic and acidic residues" evidence="1">
    <location>
        <begin position="3116"/>
        <end position="3126"/>
    </location>
</feature>
<sequence length="3126" mass="360020">MQKITIKFHIIILLITLFKQVYNQTCSIVGCLDSQYQPLTSQCVCNSCSDQFTLTQDQQCRSTVCGENKQYYQLQSLSSNVQSAQCLSICPQNQIANDYTNICDISYMCTQTFIQNFQTNQGKNVQYVIFSPNDNLLYLVYDTFLNAIDSLKGTFIKTFSFDSGISTLNVIDNQLFLFNISSSQLLLWDQYLSQVQFYMKIIDGDIKSSSKIFRAIDSQKYLICTFDSAGTNIFVSLVQQSEQDSESLATIPVPSQFEMLLTFYNFIIIQRTNDFKIKLGYVTNTFNQPNLILSLDYFCDNIQGTIIDSFSNTQQEQYFFYMIFQNTTSIFTSFQVDGNYQCKSIPTLDNSFPLKMHSVSLDFCNNNTNIQLIIILLSSQKLVAYQILPNNYLEVFFQVIISNQIIDFKPVIKQNFLYLYSITQNSTVFIHKINSYLCQQQISLNIQQEQSFNIKLNPPFSIYSLQELVGQLNFQQVILTSYDIQVVIPSADQPFLFIRDFQDKIFANEKAISKIVYLENIGIIASCSIEGKLILWQAVDPLDPQYILSIKRPYPCLDIAQFGNSFIVAKFAFEVLITNSLNILQTKSYPILSATTYSLIASTSNYIYIFCDASALILSSYNTIVAKSQKALYPSQFANMQSIFVPQADLIVVQTKLSEILVYNFDVTTQIINGTYLSYYANKIPIYSIKIFNLDQQSFRIVLFDYLGFVKILDNQLNIVNAFRITLGAVLFIDKYMQYYIFTIYITNSTQINQFTLIIFDSQKNQQTQVGQLFVAGFFVQFKTKTNNLGQQTFVLTNAISAQNTAITVQVFWVPSLNILNAAFAHFTFSTQQTLLSAITDSQQSLILSGNLSGQVRVQPTPNNQLNEMQVVYSQNINTTDKIQFIQFSAQIGKYFIINSQVHCYSIYTDILLETLSLPSTIGNPTIQSIQGFYISEQHNLVIAFIQKELIIRNFNSNMVSYTINLTSELQYINGFYMDEAQYHIIIYGDKILKSSMDLNTRTVISGNDQTLTNFANCQFTQEIFACRVSSQRLVIYNKALLKQVSSILTNLNSFNIILDTANQFIIIFSSSIYSYSYKGTLLQSVNQISQNIKSITYCDSFFVAQTSSMAYMFNRLSFQQLSSFVAPGGTLYGMVYLPDIQQIGFYCSDIRSGQIIFLSTTNFQQNGYMVNTYDQVGLGQIVKAIYDQDSSMVNYFDSYGNSQNIITNSLGIDNTFSIEEIQQFQQPKPVDFIIDFITNTILVHNGIKTWKLNYNLHTRPSKQFISKPYKHYFQLNQSSQNNQNTAFLIADYYNTVYFYQNYQVTYFCQFSQEIIYMQTIQQQSKILYIIFYQFSILVFNNYQDMVQEQNALLILQQYSFKGLLLEDQTKLIINTIDNKIVDFDFFKNQEIFSTQLDLADVITAKLVTGSSNGPIWILLVGTQTGKIFSYNLMSQTFNSLSLKQQIQIQYLYQFSEGIFVSVDKNGGATMISTQDLVITQQQQFMDTINKQITQENGSLITKSIQLVKVDLTNQRFFVNFYAEKKVGVWNIQNFQFIQYLIFPDDQWKQIILSSDFIILYCSFQINIHDSQDYSYIAKARRYYRKDQITDLRLINQNILVSVFATRIEILLIDKTQNLVILQDTITLSNPFLIYSGINTLSNQLLLIGTSQNSVFEKRFSLSLLQNQLVSINKNQKRCYSQLLFSNQANLQNQYKNIYDPNNPNLHYSLQVLIYNEIRSMYSINQSQTSVVMRPQSSTNNQLNIRINSFNNINFDVQLQGFDFQFIEQGQQISSNTNSSRIILQDILIQQQNITDQTTLFFKDKNLVSLQNIQVQNVNITGGSSRILSSNSQDSAFIFIQNTNNVVIQNFIIDNLNFINFQGKFLIANQVTNLTINSLTIQNSQFDSIFQIFQVDYLEIYNLTISKCKSVNNNQNQNSYAFDLIGINTINLNLINIFENQNIFAFSTSNNFYQNGQIIYLQKDEIKFVNSSIYSNTFTFISNQQLNLLNLQSSIIQVDSLVFKYNKANILVKNSITVVFSNSQFFLNQGIKGGALQITKINNYLYILNSHFDKNIVQSSGGSIYLEDVNMLQIDSLSSINSSQAIIGGGIRIFNQNMATSLKYQILCQMKYNTAELYGDNIGDLLDSISIFYSDKVLQIGQKFEEIDLKLVYQGSIINSSNKASIQNIQSGGQINMFIQLIDNQGSQLKVNQTKYLNNLYSQDIKNELDSYLLEFNSEKSNLNNILDIKGQTIVSIKQYNFDLSMFQFTSLVVSSQPLYTQAQAMVLINYQLINYSSSISINLKFRACLQGEVLEYQSKNYVNQNNSISLIQMITCQECSYGTYSFIDPMTEYSQEALNQLKDNSYQAFQACKKCPQEAFQCQSNNITLQKGFWRSSNSSDEIIECNSFNPQICNEQDANSKDGCIEGYIGPLCESCDATGVIWNGKRYTQSMQNFQCQQCSSFETQITFLVISIIVLLIYLFVSTLFFMDRYIYHSTCYYSRFLKFLPFSNSCTMDQSTFFMKILINYIQISTLLYSQNINIAPQFLSIVPNTTGKPGSQIVVSSVCLYGSGGASNIGIERIRAYSMCIFPITLVIILFLVLTVLRFFKIWRVSYYHKYIMIIVAFLFFQPDTIGFFTKAISCRKIGTKSYQQINQLISCDDKQYKLFSLYFILPNLIFWLLSPSIILLIFRYKKGRDTKKLNYCTTKYMFGYFYLEYKTNYYYWEFIRIYFKIIFVLLSTLLSEVLTQITSFYLVLAFIYIIILIKVQPFENKFINRLEIFSYCITIPCIIFFSLYQTLQIDTFQYFTAVIHYTFMAYLILLILRIKLNTQKSTINMKLKKCFQSIFPEIVYKFFFKSKFQNNNSLRKWRFLYKNLKITLTQINQAQSQKKSFIAAAFNSLENNNFQSYNEFVLSQQAKNETEIKSPNKKLTLNTNRIESIPFTDCILEKSELNSIKKFNNKSTYCVTKRPQGDTSYLSRYCSDLDSTPSRSNNNLAKQISTNNLNIEDGICMINMNKNLNNAEKVEASKVIIPNEENDQQNYKIYDFNHVISKLNQPKQIESIILGNTQRNSIQDIKIQVLSGRQGNNNQTSQSIFFSQEEQEQNKVYTFNSILQVKSPVNKNSTVQSNKLQDSKQSSDKYS</sequence>
<evidence type="ECO:0000313" key="4">
    <source>
        <dbReference type="EMBL" id="EAR98506.2"/>
    </source>
</evidence>
<dbReference type="PANTHER" id="PTHR11319">
    <property type="entry name" value="G PROTEIN-COUPLED RECEPTOR-RELATED"/>
    <property type="match status" value="1"/>
</dbReference>
<feature type="transmembrane region" description="Helical" evidence="2">
    <location>
        <begin position="2449"/>
        <end position="2471"/>
    </location>
</feature>
<dbReference type="PROSITE" id="PS51257">
    <property type="entry name" value="PROKAR_LIPOPROTEIN"/>
    <property type="match status" value="1"/>
</dbReference>
<keyword evidence="3" id="KW-0732">Signal</keyword>
<proteinExistence type="predicted"/>
<feature type="transmembrane region" description="Helical" evidence="2">
    <location>
        <begin position="2732"/>
        <end position="2751"/>
    </location>
</feature>
<keyword evidence="2" id="KW-1133">Transmembrane helix</keyword>
<keyword evidence="2" id="KW-0472">Membrane</keyword>
<evidence type="ECO:0000256" key="2">
    <source>
        <dbReference type="SAM" id="Phobius"/>
    </source>
</evidence>
<gene>
    <name evidence="4" type="ORF">TTHERM_00460550</name>
</gene>
<dbReference type="InParanoid" id="Q23Q29"/>
<reference evidence="5" key="1">
    <citation type="journal article" date="2006" name="PLoS Biol.">
        <title>Macronuclear genome sequence of the ciliate Tetrahymena thermophila, a model eukaryote.</title>
        <authorList>
            <person name="Eisen J.A."/>
            <person name="Coyne R.S."/>
            <person name="Wu M."/>
            <person name="Wu D."/>
            <person name="Thiagarajan M."/>
            <person name="Wortman J.R."/>
            <person name="Badger J.H."/>
            <person name="Ren Q."/>
            <person name="Amedeo P."/>
            <person name="Jones K.M."/>
            <person name="Tallon L.J."/>
            <person name="Delcher A.L."/>
            <person name="Salzberg S.L."/>
            <person name="Silva J.C."/>
            <person name="Haas B.J."/>
            <person name="Majoros W.H."/>
            <person name="Farzad M."/>
            <person name="Carlton J.M."/>
            <person name="Smith R.K. Jr."/>
            <person name="Garg J."/>
            <person name="Pearlman R.E."/>
            <person name="Karrer K.M."/>
            <person name="Sun L."/>
            <person name="Manning G."/>
            <person name="Elde N.C."/>
            <person name="Turkewitz A.P."/>
            <person name="Asai D.J."/>
            <person name="Wilkes D.E."/>
            <person name="Wang Y."/>
            <person name="Cai H."/>
            <person name="Collins K."/>
            <person name="Stewart B.A."/>
            <person name="Lee S.R."/>
            <person name="Wilamowska K."/>
            <person name="Weinberg Z."/>
            <person name="Ruzzo W.L."/>
            <person name="Wloga D."/>
            <person name="Gaertig J."/>
            <person name="Frankel J."/>
            <person name="Tsao C.-C."/>
            <person name="Gorovsky M.A."/>
            <person name="Keeling P.J."/>
            <person name="Waller R.F."/>
            <person name="Patron N.J."/>
            <person name="Cherry J.M."/>
            <person name="Stover N.A."/>
            <person name="Krieger C.J."/>
            <person name="del Toro C."/>
            <person name="Ryder H.F."/>
            <person name="Williamson S.C."/>
            <person name="Barbeau R.A."/>
            <person name="Hamilton E.P."/>
            <person name="Orias E."/>
        </authorList>
    </citation>
    <scope>NUCLEOTIDE SEQUENCE [LARGE SCALE GENOMIC DNA]</scope>
    <source>
        <strain evidence="5">SB210</strain>
    </source>
</reference>
<accession>Q23Q29</accession>
<feature type="transmembrane region" description="Helical" evidence="2">
    <location>
        <begin position="2763"/>
        <end position="2781"/>
    </location>
</feature>
<organism evidence="4 5">
    <name type="scientific">Tetrahymena thermophila (strain SB210)</name>
    <dbReference type="NCBI Taxonomy" id="312017"/>
    <lineage>
        <taxon>Eukaryota</taxon>
        <taxon>Sar</taxon>
        <taxon>Alveolata</taxon>
        <taxon>Ciliophora</taxon>
        <taxon>Intramacronucleata</taxon>
        <taxon>Oligohymenophorea</taxon>
        <taxon>Hymenostomatida</taxon>
        <taxon>Tetrahymenina</taxon>
        <taxon>Tetrahymenidae</taxon>
        <taxon>Tetrahymena</taxon>
    </lineage>
</organism>
<feature type="transmembrane region" description="Helical" evidence="2">
    <location>
        <begin position="2787"/>
        <end position="2807"/>
    </location>
</feature>
<keyword evidence="2 4" id="KW-0812">Transmembrane</keyword>
<dbReference type="HOGENOM" id="CLU_000956_0_0_1"/>
<evidence type="ECO:0000256" key="3">
    <source>
        <dbReference type="SAM" id="SignalP"/>
    </source>
</evidence>
<feature type="chain" id="PRO_5004201766" evidence="3">
    <location>
        <begin position="24"/>
        <end position="3126"/>
    </location>
</feature>
<feature type="signal peptide" evidence="3">
    <location>
        <begin position="1"/>
        <end position="23"/>
    </location>
</feature>
<protein>
    <submittedName>
        <fullName evidence="4">Transmembrane protein, putative</fullName>
    </submittedName>
</protein>
<dbReference type="Proteomes" id="UP000009168">
    <property type="component" value="Unassembled WGS sequence"/>
</dbReference>
<dbReference type="EMBL" id="GG662650">
    <property type="protein sequence ID" value="EAR98506.2"/>
    <property type="molecule type" value="Genomic_DNA"/>
</dbReference>
<dbReference type="KEGG" id="tet:TTHERM_00460550"/>
<feature type="transmembrane region" description="Helical" evidence="2">
    <location>
        <begin position="2566"/>
        <end position="2590"/>
    </location>
</feature>
<feature type="transmembrane region" description="Helical" evidence="2">
    <location>
        <begin position="2650"/>
        <end position="2673"/>
    </location>
</feature>
<dbReference type="GeneID" id="7824720"/>
<dbReference type="PANTHER" id="PTHR11319:SF35">
    <property type="entry name" value="OUTER MEMBRANE PROTEIN PMPC-RELATED"/>
    <property type="match status" value="1"/>
</dbReference>
<dbReference type="SUPFAM" id="SSF50998">
    <property type="entry name" value="Quinoprotein alcohol dehydrogenase-like"/>
    <property type="match status" value="1"/>
</dbReference>
<name>Q23Q29_TETTS</name>
<keyword evidence="5" id="KW-1185">Reference proteome</keyword>
<feature type="region of interest" description="Disordered" evidence="1">
    <location>
        <begin position="3105"/>
        <end position="3126"/>
    </location>
</feature>
<dbReference type="SUPFAM" id="SSF101898">
    <property type="entry name" value="NHL repeat"/>
    <property type="match status" value="1"/>
</dbReference>
<dbReference type="InterPro" id="IPR011047">
    <property type="entry name" value="Quinoprotein_ADH-like_sf"/>
</dbReference>